<dbReference type="RefSeq" id="WP_102996362.1">
    <property type="nucleotide sequence ID" value="NZ_CP025938.1"/>
</dbReference>
<evidence type="ECO:0000256" key="4">
    <source>
        <dbReference type="ARBA" id="ARBA00023136"/>
    </source>
</evidence>
<dbReference type="AlphaFoldDB" id="A0A2I7SKJ6"/>
<gene>
    <name evidence="6" type="ORF">C1A40_13580</name>
</gene>
<dbReference type="OrthoDB" id="9811701at2"/>
<feature type="transmembrane region" description="Helical" evidence="5">
    <location>
        <begin position="203"/>
        <end position="233"/>
    </location>
</feature>
<evidence type="ECO:0000256" key="2">
    <source>
        <dbReference type="ARBA" id="ARBA00022692"/>
    </source>
</evidence>
<protein>
    <submittedName>
        <fullName evidence="6">CidB/LrgB family autolysis modulator</fullName>
    </submittedName>
</protein>
<dbReference type="Pfam" id="PF04172">
    <property type="entry name" value="LrgB"/>
    <property type="match status" value="1"/>
</dbReference>
<reference evidence="7" key="1">
    <citation type="submission" date="2018-01" db="EMBL/GenBank/DDBJ databases">
        <title>Complete genome of Tamlana sp. UJ94.</title>
        <authorList>
            <person name="Jung J."/>
            <person name="Chung D."/>
            <person name="Bae S.S."/>
            <person name="Baek K."/>
        </authorList>
    </citation>
    <scope>NUCLEOTIDE SEQUENCE [LARGE SCALE GENOMIC DNA]</scope>
    <source>
        <strain evidence="7">UJ94</strain>
    </source>
</reference>
<organism evidence="6 7">
    <name type="scientific">Pseudotamlana carrageenivorans</name>
    <dbReference type="NCBI Taxonomy" id="2069432"/>
    <lineage>
        <taxon>Bacteria</taxon>
        <taxon>Pseudomonadati</taxon>
        <taxon>Bacteroidota</taxon>
        <taxon>Flavobacteriia</taxon>
        <taxon>Flavobacteriales</taxon>
        <taxon>Flavobacteriaceae</taxon>
        <taxon>Pseudotamlana</taxon>
    </lineage>
</organism>
<feature type="transmembrane region" description="Helical" evidence="5">
    <location>
        <begin position="63"/>
        <end position="81"/>
    </location>
</feature>
<dbReference type="PANTHER" id="PTHR30249:SF0">
    <property type="entry name" value="PLASTIDAL GLYCOLATE_GLYCERATE TRANSLOCATOR 1, CHLOROPLASTIC"/>
    <property type="match status" value="1"/>
</dbReference>
<feature type="transmembrane region" description="Helical" evidence="5">
    <location>
        <begin position="31"/>
        <end position="51"/>
    </location>
</feature>
<dbReference type="InterPro" id="IPR007300">
    <property type="entry name" value="CidB/LrgB"/>
</dbReference>
<evidence type="ECO:0000256" key="1">
    <source>
        <dbReference type="ARBA" id="ARBA00004141"/>
    </source>
</evidence>
<feature type="transmembrane region" description="Helical" evidence="5">
    <location>
        <begin position="93"/>
        <end position="113"/>
    </location>
</feature>
<evidence type="ECO:0000256" key="5">
    <source>
        <dbReference type="SAM" id="Phobius"/>
    </source>
</evidence>
<accession>A0A2I7SKJ6</accession>
<evidence type="ECO:0000313" key="7">
    <source>
        <dbReference type="Proteomes" id="UP000236592"/>
    </source>
</evidence>
<dbReference type="GO" id="GO:0016020">
    <property type="term" value="C:membrane"/>
    <property type="evidence" value="ECO:0007669"/>
    <property type="project" value="UniProtKB-SubCell"/>
</dbReference>
<name>A0A2I7SKJ6_9FLAO</name>
<dbReference type="Proteomes" id="UP000236592">
    <property type="component" value="Chromosome"/>
</dbReference>
<feature type="transmembrane region" description="Helical" evidence="5">
    <location>
        <begin position="146"/>
        <end position="166"/>
    </location>
</feature>
<proteinExistence type="predicted"/>
<feature type="transmembrane region" description="Helical" evidence="5">
    <location>
        <begin position="6"/>
        <end position="22"/>
    </location>
</feature>
<keyword evidence="3 5" id="KW-1133">Transmembrane helix</keyword>
<evidence type="ECO:0000256" key="3">
    <source>
        <dbReference type="ARBA" id="ARBA00022989"/>
    </source>
</evidence>
<keyword evidence="7" id="KW-1185">Reference proteome</keyword>
<sequence>MDAILNTEIFILTLTFVAYFLAQNLQRKTKLIFLNPVLIAIILIIGFLSVFKIDFEVYHEGSRMIEFLLKPAIVALGVPLYQQLGKIKKQAIPIIISQLVGCIVGVISVVLIAKFMGAPKEIIFSIAPKSVTTPIAMEVSKTLGGIPPLTASLVILFGIIGSIFGYEIMKITRIKSSISQGISMGTAAHVLGASKSMQISGNFGALSSIGLIINGVFTAILAPYIISFLSIWITF</sequence>
<dbReference type="PANTHER" id="PTHR30249">
    <property type="entry name" value="PUTATIVE SEROTONIN TRANSPORTER"/>
    <property type="match status" value="1"/>
</dbReference>
<keyword evidence="2 5" id="KW-0812">Transmembrane</keyword>
<evidence type="ECO:0000313" key="6">
    <source>
        <dbReference type="EMBL" id="AUS06410.1"/>
    </source>
</evidence>
<dbReference type="KEGG" id="taj:C1A40_13580"/>
<keyword evidence="4 5" id="KW-0472">Membrane</keyword>
<dbReference type="EMBL" id="CP025938">
    <property type="protein sequence ID" value="AUS06410.1"/>
    <property type="molecule type" value="Genomic_DNA"/>
</dbReference>
<comment type="subcellular location">
    <subcellularLocation>
        <location evidence="1">Membrane</location>
        <topology evidence="1">Multi-pass membrane protein</topology>
    </subcellularLocation>
</comment>